<organism evidence="10 11">
    <name type="scientific">Glycomyces lechevalierae</name>
    <dbReference type="NCBI Taxonomy" id="256034"/>
    <lineage>
        <taxon>Bacteria</taxon>
        <taxon>Bacillati</taxon>
        <taxon>Actinomycetota</taxon>
        <taxon>Actinomycetes</taxon>
        <taxon>Glycomycetales</taxon>
        <taxon>Glycomycetaceae</taxon>
        <taxon>Glycomyces</taxon>
    </lineage>
</organism>
<proteinExistence type="inferred from homology"/>
<sequence length="111" mass="11257">MSPTAVSRLVWGMAALLGGIAGLLYAPVGIFTPGFMTLTMLVPAFAAAVLGGMTSLPGAFIGGLAIGVVQNLGIYYLGQQLKVPGAAELGVFALLMLVLLIRPQGLLGKEA</sequence>
<evidence type="ECO:0000256" key="2">
    <source>
        <dbReference type="ARBA" id="ARBA00022448"/>
    </source>
</evidence>
<dbReference type="GO" id="GO:0005886">
    <property type="term" value="C:plasma membrane"/>
    <property type="evidence" value="ECO:0007669"/>
    <property type="project" value="UniProtKB-SubCell"/>
</dbReference>
<name>A0A9X3SXJ3_9ACTN</name>
<keyword evidence="4 9" id="KW-0812">Transmembrane</keyword>
<evidence type="ECO:0000256" key="6">
    <source>
        <dbReference type="ARBA" id="ARBA00022989"/>
    </source>
</evidence>
<dbReference type="EMBL" id="JAPZVQ010000004">
    <property type="protein sequence ID" value="MDA1385201.1"/>
    <property type="molecule type" value="Genomic_DNA"/>
</dbReference>
<keyword evidence="6 9" id="KW-1133">Transmembrane helix</keyword>
<dbReference type="PANTHER" id="PTHR11795:SF445">
    <property type="entry name" value="AMINO ACID ABC TRANSPORTER PERMEASE PROTEIN"/>
    <property type="match status" value="1"/>
</dbReference>
<feature type="transmembrane region" description="Helical" evidence="9">
    <location>
        <begin position="83"/>
        <end position="101"/>
    </location>
</feature>
<keyword evidence="5" id="KW-0029">Amino-acid transport</keyword>
<comment type="similarity">
    <text evidence="8">Belongs to the binding-protein-dependent transport system permease family. LivHM subfamily.</text>
</comment>
<dbReference type="Proteomes" id="UP001145799">
    <property type="component" value="Unassembled WGS sequence"/>
</dbReference>
<dbReference type="RefSeq" id="WP_270121854.1">
    <property type="nucleotide sequence ID" value="NZ_BAAAOM010000002.1"/>
</dbReference>
<dbReference type="InterPro" id="IPR052157">
    <property type="entry name" value="BCAA_transport_permease"/>
</dbReference>
<protein>
    <recommendedName>
        <fullName evidence="12">Branched-chain amino acid ABC transporter permease</fullName>
    </recommendedName>
</protein>
<evidence type="ECO:0000256" key="4">
    <source>
        <dbReference type="ARBA" id="ARBA00022692"/>
    </source>
</evidence>
<dbReference type="GO" id="GO:0022857">
    <property type="term" value="F:transmembrane transporter activity"/>
    <property type="evidence" value="ECO:0007669"/>
    <property type="project" value="InterPro"/>
</dbReference>
<dbReference type="AlphaFoldDB" id="A0A9X3SXJ3"/>
<evidence type="ECO:0000256" key="7">
    <source>
        <dbReference type="ARBA" id="ARBA00023136"/>
    </source>
</evidence>
<evidence type="ECO:0000256" key="9">
    <source>
        <dbReference type="SAM" id="Phobius"/>
    </source>
</evidence>
<dbReference type="InterPro" id="IPR001851">
    <property type="entry name" value="ABC_transp_permease"/>
</dbReference>
<comment type="caution">
    <text evidence="10">The sequence shown here is derived from an EMBL/GenBank/DDBJ whole genome shotgun (WGS) entry which is preliminary data.</text>
</comment>
<evidence type="ECO:0000256" key="1">
    <source>
        <dbReference type="ARBA" id="ARBA00004651"/>
    </source>
</evidence>
<dbReference type="Pfam" id="PF02653">
    <property type="entry name" value="BPD_transp_2"/>
    <property type="match status" value="1"/>
</dbReference>
<evidence type="ECO:0000313" key="11">
    <source>
        <dbReference type="Proteomes" id="UP001145799"/>
    </source>
</evidence>
<dbReference type="PANTHER" id="PTHR11795">
    <property type="entry name" value="BRANCHED-CHAIN AMINO ACID TRANSPORT SYSTEM PERMEASE PROTEIN LIVH"/>
    <property type="match status" value="1"/>
</dbReference>
<evidence type="ECO:0000256" key="8">
    <source>
        <dbReference type="ARBA" id="ARBA00037998"/>
    </source>
</evidence>
<keyword evidence="3" id="KW-1003">Cell membrane</keyword>
<gene>
    <name evidence="10" type="ORF">O2L01_09420</name>
</gene>
<keyword evidence="7 9" id="KW-0472">Membrane</keyword>
<dbReference type="GO" id="GO:0006865">
    <property type="term" value="P:amino acid transport"/>
    <property type="evidence" value="ECO:0007669"/>
    <property type="project" value="UniProtKB-KW"/>
</dbReference>
<feature type="transmembrane region" description="Helical" evidence="9">
    <location>
        <begin position="9"/>
        <end position="28"/>
    </location>
</feature>
<keyword evidence="2" id="KW-0813">Transport</keyword>
<accession>A0A9X3SXJ3</accession>
<comment type="subcellular location">
    <subcellularLocation>
        <location evidence="1">Cell membrane</location>
        <topology evidence="1">Multi-pass membrane protein</topology>
    </subcellularLocation>
</comment>
<reference evidence="10" key="1">
    <citation type="submission" date="2022-12" db="EMBL/GenBank/DDBJ databases">
        <title>Gycomyces niveus sp.nov., a novel actinomycete isolated from soil in Shouguang.</title>
        <authorList>
            <person name="Yang X."/>
        </authorList>
    </citation>
    <scope>NUCLEOTIDE SEQUENCE</scope>
    <source>
        <strain evidence="10">DSM 44724</strain>
    </source>
</reference>
<evidence type="ECO:0000256" key="5">
    <source>
        <dbReference type="ARBA" id="ARBA00022970"/>
    </source>
</evidence>
<evidence type="ECO:0000313" key="10">
    <source>
        <dbReference type="EMBL" id="MDA1385201.1"/>
    </source>
</evidence>
<evidence type="ECO:0008006" key="12">
    <source>
        <dbReference type="Google" id="ProtNLM"/>
    </source>
</evidence>
<evidence type="ECO:0000256" key="3">
    <source>
        <dbReference type="ARBA" id="ARBA00022475"/>
    </source>
</evidence>